<dbReference type="Gene3D" id="2.60.120.200">
    <property type="match status" value="1"/>
</dbReference>
<dbReference type="InterPro" id="IPR013320">
    <property type="entry name" value="ConA-like_dom_sf"/>
</dbReference>
<evidence type="ECO:0000256" key="1">
    <source>
        <dbReference type="ARBA" id="ARBA00022734"/>
    </source>
</evidence>
<keyword evidence="1 3" id="KW-0430">Lectin</keyword>
<keyword evidence="2" id="KW-0677">Repeat</keyword>
<evidence type="ECO:0000256" key="3">
    <source>
        <dbReference type="RuleBase" id="RU102079"/>
    </source>
</evidence>
<sequence>ALVFQGTVPADAKSFEINFKTGPADGDDIAFHYKPVFGANTSLNTFRNGNWEKMETAPVKNFTQGGAFIILFVINAEGYEVYVNGFKHCTFKHRIPLDKVSTFNVRGDVSLQVCGLIDGWSTTPSFTELKKITATQTSTSCVTSMPLEISHPISNPKLPYVGKIPGGFKQDMAV</sequence>
<dbReference type="CDD" id="cd00070">
    <property type="entry name" value="GLECT"/>
    <property type="match status" value="1"/>
</dbReference>
<dbReference type="PROSITE" id="PS51304">
    <property type="entry name" value="GALECTIN"/>
    <property type="match status" value="1"/>
</dbReference>
<dbReference type="SMART" id="SM00276">
    <property type="entry name" value="GLECT"/>
    <property type="match status" value="1"/>
</dbReference>
<gene>
    <name evidence="5" type="ORF">C0J50_10006</name>
</gene>
<feature type="non-terminal residue" evidence="5">
    <location>
        <position position="1"/>
    </location>
</feature>
<name>A0AAD4ZZE4_SILAS</name>
<dbReference type="SMART" id="SM00908">
    <property type="entry name" value="Gal-bind_lectin"/>
    <property type="match status" value="1"/>
</dbReference>
<protein>
    <recommendedName>
        <fullName evidence="3">Galectin</fullName>
    </recommendedName>
</protein>
<dbReference type="SUPFAM" id="SSF49899">
    <property type="entry name" value="Concanavalin A-like lectins/glucanases"/>
    <property type="match status" value="1"/>
</dbReference>
<dbReference type="PANTHER" id="PTHR11346:SF32">
    <property type="entry name" value="GALECTIN-4"/>
    <property type="match status" value="1"/>
</dbReference>
<evidence type="ECO:0000313" key="6">
    <source>
        <dbReference type="Proteomes" id="UP001205998"/>
    </source>
</evidence>
<dbReference type="GO" id="GO:0030246">
    <property type="term" value="F:carbohydrate binding"/>
    <property type="evidence" value="ECO:0007669"/>
    <property type="project" value="UniProtKB-UniRule"/>
</dbReference>
<feature type="domain" description="Galectin" evidence="4">
    <location>
        <begin position="1"/>
        <end position="123"/>
    </location>
</feature>
<evidence type="ECO:0000313" key="5">
    <source>
        <dbReference type="EMBL" id="KAI5606390.1"/>
    </source>
</evidence>
<organism evidence="5 6">
    <name type="scientific">Silurus asotus</name>
    <name type="common">Amur catfish</name>
    <name type="synonym">Parasilurus asotus</name>
    <dbReference type="NCBI Taxonomy" id="30991"/>
    <lineage>
        <taxon>Eukaryota</taxon>
        <taxon>Metazoa</taxon>
        <taxon>Chordata</taxon>
        <taxon>Craniata</taxon>
        <taxon>Vertebrata</taxon>
        <taxon>Euteleostomi</taxon>
        <taxon>Actinopterygii</taxon>
        <taxon>Neopterygii</taxon>
        <taxon>Teleostei</taxon>
        <taxon>Ostariophysi</taxon>
        <taxon>Siluriformes</taxon>
        <taxon>Siluridae</taxon>
        <taxon>Silurus</taxon>
    </lineage>
</organism>
<dbReference type="AlphaFoldDB" id="A0AAD4ZZE4"/>
<accession>A0AAD4ZZE4</accession>
<dbReference type="Pfam" id="PF00337">
    <property type="entry name" value="Gal-bind_lectin"/>
    <property type="match status" value="1"/>
</dbReference>
<comment type="caution">
    <text evidence="5">The sequence shown here is derived from an EMBL/GenBank/DDBJ whole genome shotgun (WGS) entry which is preliminary data.</text>
</comment>
<dbReference type="Proteomes" id="UP001205998">
    <property type="component" value="Unassembled WGS sequence"/>
</dbReference>
<evidence type="ECO:0000256" key="2">
    <source>
        <dbReference type="ARBA" id="ARBA00022737"/>
    </source>
</evidence>
<reference evidence="5" key="1">
    <citation type="submission" date="2018-07" db="EMBL/GenBank/DDBJ databases">
        <title>Comparative genomics of catfishes provides insights into carnivory and benthic adaptation.</title>
        <authorList>
            <person name="Zhang Y."/>
            <person name="Wang D."/>
            <person name="Peng Z."/>
            <person name="Zheng S."/>
            <person name="Shao F."/>
            <person name="Tao W."/>
        </authorList>
    </citation>
    <scope>NUCLEOTIDE SEQUENCE</scope>
    <source>
        <strain evidence="5">Chongqing</strain>
    </source>
</reference>
<proteinExistence type="predicted"/>
<dbReference type="PANTHER" id="PTHR11346">
    <property type="entry name" value="GALECTIN"/>
    <property type="match status" value="1"/>
</dbReference>
<keyword evidence="6" id="KW-1185">Reference proteome</keyword>
<feature type="non-terminal residue" evidence="5">
    <location>
        <position position="174"/>
    </location>
</feature>
<evidence type="ECO:0000259" key="4">
    <source>
        <dbReference type="PROSITE" id="PS51304"/>
    </source>
</evidence>
<dbReference type="InterPro" id="IPR001079">
    <property type="entry name" value="Galectin_CRD"/>
</dbReference>
<dbReference type="InterPro" id="IPR044156">
    <property type="entry name" value="Galectin-like"/>
</dbReference>
<dbReference type="EMBL" id="MU600072">
    <property type="protein sequence ID" value="KAI5606390.1"/>
    <property type="molecule type" value="Genomic_DNA"/>
</dbReference>